<name>A0A1I4A4V2_9BACT</name>
<feature type="transmembrane region" description="Helical" evidence="14">
    <location>
        <begin position="104"/>
        <end position="122"/>
    </location>
</feature>
<dbReference type="GO" id="GO:0008495">
    <property type="term" value="F:protoheme IX farnesyltransferase activity"/>
    <property type="evidence" value="ECO:0007669"/>
    <property type="project" value="UniProtKB-EC"/>
</dbReference>
<evidence type="ECO:0000256" key="11">
    <source>
        <dbReference type="ARBA" id="ARBA00040810"/>
    </source>
</evidence>
<dbReference type="OrthoDB" id="9814417at2"/>
<keyword evidence="5 15" id="KW-0808">Transferase</keyword>
<keyword evidence="9 14" id="KW-0472">Membrane</keyword>
<dbReference type="InterPro" id="IPR006369">
    <property type="entry name" value="Protohaem_IX_farnesylTrfase"/>
</dbReference>
<proteinExistence type="predicted"/>
<dbReference type="GO" id="GO:0006783">
    <property type="term" value="P:heme biosynthetic process"/>
    <property type="evidence" value="ECO:0007669"/>
    <property type="project" value="UniProtKB-KW"/>
</dbReference>
<dbReference type="PANTHER" id="PTHR43448:SF7">
    <property type="entry name" value="4-HYDROXYBENZOATE SOLANESYLTRANSFERASE"/>
    <property type="match status" value="1"/>
</dbReference>
<dbReference type="EC" id="2.5.1.141" evidence="3"/>
<evidence type="ECO:0000256" key="7">
    <source>
        <dbReference type="ARBA" id="ARBA00022989"/>
    </source>
</evidence>
<keyword evidence="6 14" id="KW-0812">Transmembrane</keyword>
<dbReference type="PANTHER" id="PTHR43448">
    <property type="entry name" value="PROTOHEME IX FARNESYLTRANSFERASE, MITOCHONDRIAL"/>
    <property type="match status" value="1"/>
</dbReference>
<reference evidence="16" key="1">
    <citation type="submission" date="2016-10" db="EMBL/GenBank/DDBJ databases">
        <authorList>
            <person name="Varghese N."/>
            <person name="Submissions S."/>
        </authorList>
    </citation>
    <scope>NUCLEOTIDE SEQUENCE [LARGE SCALE GENOMIC DNA]</scope>
    <source>
        <strain evidence="16">DSM 5918</strain>
    </source>
</reference>
<evidence type="ECO:0000256" key="6">
    <source>
        <dbReference type="ARBA" id="ARBA00022692"/>
    </source>
</evidence>
<dbReference type="RefSeq" id="WP_092379471.1">
    <property type="nucleotide sequence ID" value="NZ_FORX01000029.1"/>
</dbReference>
<evidence type="ECO:0000256" key="12">
    <source>
        <dbReference type="ARBA" id="ARBA00042475"/>
    </source>
</evidence>
<dbReference type="Proteomes" id="UP000198635">
    <property type="component" value="Unassembled WGS sequence"/>
</dbReference>
<dbReference type="GO" id="GO:0005886">
    <property type="term" value="C:plasma membrane"/>
    <property type="evidence" value="ECO:0007669"/>
    <property type="project" value="UniProtKB-SubCell"/>
</dbReference>
<evidence type="ECO:0000313" key="15">
    <source>
        <dbReference type="EMBL" id="SFK50961.1"/>
    </source>
</evidence>
<evidence type="ECO:0000256" key="8">
    <source>
        <dbReference type="ARBA" id="ARBA00023133"/>
    </source>
</evidence>
<evidence type="ECO:0000256" key="1">
    <source>
        <dbReference type="ARBA" id="ARBA00004651"/>
    </source>
</evidence>
<evidence type="ECO:0000256" key="5">
    <source>
        <dbReference type="ARBA" id="ARBA00022679"/>
    </source>
</evidence>
<evidence type="ECO:0000256" key="13">
    <source>
        <dbReference type="ARBA" id="ARBA00047690"/>
    </source>
</evidence>
<keyword evidence="7 14" id="KW-1133">Transmembrane helix</keyword>
<comment type="catalytic activity">
    <reaction evidence="13">
        <text>heme b + (2E,6E)-farnesyl diphosphate + H2O = Fe(II)-heme o + diphosphate</text>
        <dbReference type="Rhea" id="RHEA:28070"/>
        <dbReference type="ChEBI" id="CHEBI:15377"/>
        <dbReference type="ChEBI" id="CHEBI:33019"/>
        <dbReference type="ChEBI" id="CHEBI:60344"/>
        <dbReference type="ChEBI" id="CHEBI:60530"/>
        <dbReference type="ChEBI" id="CHEBI:175763"/>
        <dbReference type="EC" id="2.5.1.141"/>
    </reaction>
</comment>
<feature type="transmembrane region" description="Helical" evidence="14">
    <location>
        <begin position="77"/>
        <end position="98"/>
    </location>
</feature>
<accession>A0A1I4A4V2</accession>
<dbReference type="AlphaFoldDB" id="A0A1I4A4V2"/>
<evidence type="ECO:0000256" key="9">
    <source>
        <dbReference type="ARBA" id="ARBA00023136"/>
    </source>
</evidence>
<evidence type="ECO:0000256" key="2">
    <source>
        <dbReference type="ARBA" id="ARBA00004919"/>
    </source>
</evidence>
<evidence type="ECO:0000313" key="16">
    <source>
        <dbReference type="Proteomes" id="UP000198635"/>
    </source>
</evidence>
<keyword evidence="8" id="KW-0350">Heme biosynthesis</keyword>
<gene>
    <name evidence="15" type="ORF">SAMN04488082_12930</name>
</gene>
<evidence type="ECO:0000256" key="14">
    <source>
        <dbReference type="SAM" id="Phobius"/>
    </source>
</evidence>
<comment type="pathway">
    <text evidence="2">Porphyrin-containing compound metabolism; heme O biosynthesis; heme O from protoheme: step 1/1.</text>
</comment>
<dbReference type="STRING" id="52560.SAMN04488082_12930"/>
<organism evidence="15 16">
    <name type="scientific">Desulfomicrobium apsheronum</name>
    <dbReference type="NCBI Taxonomy" id="52560"/>
    <lineage>
        <taxon>Bacteria</taxon>
        <taxon>Pseudomonadati</taxon>
        <taxon>Thermodesulfobacteriota</taxon>
        <taxon>Desulfovibrionia</taxon>
        <taxon>Desulfovibrionales</taxon>
        <taxon>Desulfomicrobiaceae</taxon>
        <taxon>Desulfomicrobium</taxon>
    </lineage>
</organism>
<feature type="transmembrane region" description="Helical" evidence="14">
    <location>
        <begin position="152"/>
        <end position="168"/>
    </location>
</feature>
<dbReference type="InterPro" id="IPR000537">
    <property type="entry name" value="UbiA_prenyltransferase"/>
</dbReference>
<dbReference type="InterPro" id="IPR044878">
    <property type="entry name" value="UbiA_sf"/>
</dbReference>
<dbReference type="EMBL" id="FORX01000029">
    <property type="protein sequence ID" value="SFK50961.1"/>
    <property type="molecule type" value="Genomic_DNA"/>
</dbReference>
<protein>
    <recommendedName>
        <fullName evidence="11">Protoheme IX farnesyltransferase</fullName>
        <ecNumber evidence="3">2.5.1.141</ecNumber>
    </recommendedName>
    <alternativeName>
        <fullName evidence="12">Heme B farnesyltransferase</fullName>
    </alternativeName>
    <alternativeName>
        <fullName evidence="10">Heme O synthase</fullName>
    </alternativeName>
</protein>
<evidence type="ECO:0000256" key="3">
    <source>
        <dbReference type="ARBA" id="ARBA00012292"/>
    </source>
</evidence>
<comment type="subcellular location">
    <subcellularLocation>
        <location evidence="1">Cell membrane</location>
        <topology evidence="1">Multi-pass membrane protein</topology>
    </subcellularLocation>
</comment>
<feature type="transmembrane region" description="Helical" evidence="14">
    <location>
        <begin position="207"/>
        <end position="225"/>
    </location>
</feature>
<keyword evidence="16" id="KW-1185">Reference proteome</keyword>
<evidence type="ECO:0000256" key="4">
    <source>
        <dbReference type="ARBA" id="ARBA00022475"/>
    </source>
</evidence>
<keyword evidence="4" id="KW-1003">Cell membrane</keyword>
<dbReference type="Gene3D" id="1.10.357.140">
    <property type="entry name" value="UbiA prenyltransferase"/>
    <property type="match status" value="1"/>
</dbReference>
<evidence type="ECO:0000256" key="10">
    <source>
        <dbReference type="ARBA" id="ARBA00030253"/>
    </source>
</evidence>
<feature type="transmembrane region" description="Helical" evidence="14">
    <location>
        <begin position="231"/>
        <end position="248"/>
    </location>
</feature>
<dbReference type="Pfam" id="PF01040">
    <property type="entry name" value="UbiA"/>
    <property type="match status" value="1"/>
</dbReference>
<sequence length="275" mass="29087">MIRDMLALIRPGISLAVGLSALAGYVMAAGALSGGGGLFAGTFVLSAAVSVLNQIQERGRDARMERTRSRPLASGRMSAGQGSLLFSILLALSAMLLWPLLSWRALPVLLVVLGLYNGLYTLMKPVTGWAMIPGAACGALPFWIGWMAGGGGLFAIEPAYFFALYFVWQMPHFWMLAESNADDYAAAGFPVPANSFSTFSRQAIPRIWTLALAMLGGMAPLFGLATGLGQAYALATVCPAYALLAVFARARVLRLASDGFLAGVVLMIVTERLVS</sequence>